<accession>A0A2T3AIH4</accession>
<comment type="similarity">
    <text evidence="1">Belongs to the aldo/keto reductase family.</text>
</comment>
<dbReference type="CDD" id="cd19071">
    <property type="entry name" value="AKR_AKR1-5-like"/>
    <property type="match status" value="1"/>
</dbReference>
<dbReference type="InterPro" id="IPR023210">
    <property type="entry name" value="NADP_OxRdtase_dom"/>
</dbReference>
<evidence type="ECO:0000313" key="8">
    <source>
        <dbReference type="Proteomes" id="UP000241462"/>
    </source>
</evidence>
<dbReference type="STRING" id="2025994.A0A2T3AIH4"/>
<dbReference type="PROSITE" id="PS00062">
    <property type="entry name" value="ALDOKETO_REDUCTASE_2"/>
    <property type="match status" value="1"/>
</dbReference>
<dbReference type="PIRSF" id="PIRSF000097">
    <property type="entry name" value="AKR"/>
    <property type="match status" value="1"/>
</dbReference>
<keyword evidence="8" id="KW-1185">Reference proteome</keyword>
<dbReference type="InParanoid" id="A0A2T3AIH4"/>
<protein>
    <submittedName>
        <fullName evidence="7">NADP-dependent oxidoreductase domain-containing protein</fullName>
    </submittedName>
</protein>
<evidence type="ECO:0000256" key="4">
    <source>
        <dbReference type="PIRSR" id="PIRSR000097-2"/>
    </source>
</evidence>
<keyword evidence="2" id="KW-0560">Oxidoreductase</keyword>
<reference evidence="7 8" key="1">
    <citation type="journal article" date="2018" name="Mycol. Prog.">
        <title>Coniella lustricola, a new species from submerged detritus.</title>
        <authorList>
            <person name="Raudabaugh D.B."/>
            <person name="Iturriaga T."/>
            <person name="Carver A."/>
            <person name="Mondo S."/>
            <person name="Pangilinan J."/>
            <person name="Lipzen A."/>
            <person name="He G."/>
            <person name="Amirebrahimi M."/>
            <person name="Grigoriev I.V."/>
            <person name="Miller A.N."/>
        </authorList>
    </citation>
    <scope>NUCLEOTIDE SEQUENCE [LARGE SCALE GENOMIC DNA]</scope>
    <source>
        <strain evidence="7 8">B22-T-1</strain>
    </source>
</reference>
<feature type="binding site" evidence="4">
    <location>
        <position position="121"/>
    </location>
    <ligand>
        <name>substrate</name>
    </ligand>
</feature>
<dbReference type="InterPro" id="IPR036812">
    <property type="entry name" value="NAD(P)_OxRdtase_dom_sf"/>
</dbReference>
<dbReference type="InterPro" id="IPR020471">
    <property type="entry name" value="AKR"/>
</dbReference>
<dbReference type="InterPro" id="IPR018170">
    <property type="entry name" value="Aldo/ket_reductase_CS"/>
</dbReference>
<dbReference type="AlphaFoldDB" id="A0A2T3AIH4"/>
<dbReference type="EMBL" id="KZ678385">
    <property type="protein sequence ID" value="PSR99251.1"/>
    <property type="molecule type" value="Genomic_DNA"/>
</dbReference>
<feature type="domain" description="NADP-dependent oxidoreductase" evidence="6">
    <location>
        <begin position="38"/>
        <end position="274"/>
    </location>
</feature>
<evidence type="ECO:0000256" key="2">
    <source>
        <dbReference type="ARBA" id="ARBA00023002"/>
    </source>
</evidence>
<dbReference type="PANTHER" id="PTHR43827:SF13">
    <property type="entry name" value="ALDO_KETO REDUCTASE FAMILY PROTEIN"/>
    <property type="match status" value="1"/>
</dbReference>
<dbReference type="PRINTS" id="PR00069">
    <property type="entry name" value="ALDKETRDTASE"/>
</dbReference>
<evidence type="ECO:0000313" key="7">
    <source>
        <dbReference type="EMBL" id="PSR99251.1"/>
    </source>
</evidence>
<dbReference type="FunFam" id="3.20.20.100:FF:000015">
    <property type="entry name" value="Oxidoreductase, aldo/keto reductase family"/>
    <property type="match status" value="1"/>
</dbReference>
<evidence type="ECO:0000256" key="5">
    <source>
        <dbReference type="PIRSR" id="PIRSR000097-3"/>
    </source>
</evidence>
<feature type="active site" description="Proton donor" evidence="3">
    <location>
        <position position="63"/>
    </location>
</feature>
<dbReference type="PROSITE" id="PS00798">
    <property type="entry name" value="ALDOKETO_REDUCTASE_1"/>
    <property type="match status" value="1"/>
</dbReference>
<proteinExistence type="inferred from homology"/>
<evidence type="ECO:0000256" key="3">
    <source>
        <dbReference type="PIRSR" id="PIRSR000097-1"/>
    </source>
</evidence>
<dbReference type="OrthoDB" id="416253at2759"/>
<organism evidence="7 8">
    <name type="scientific">Coniella lustricola</name>
    <dbReference type="NCBI Taxonomy" id="2025994"/>
    <lineage>
        <taxon>Eukaryota</taxon>
        <taxon>Fungi</taxon>
        <taxon>Dikarya</taxon>
        <taxon>Ascomycota</taxon>
        <taxon>Pezizomycotina</taxon>
        <taxon>Sordariomycetes</taxon>
        <taxon>Sordariomycetidae</taxon>
        <taxon>Diaporthales</taxon>
        <taxon>Schizoparmaceae</taxon>
        <taxon>Coniella</taxon>
    </lineage>
</organism>
<evidence type="ECO:0000256" key="1">
    <source>
        <dbReference type="ARBA" id="ARBA00007905"/>
    </source>
</evidence>
<dbReference type="Gene3D" id="3.20.20.100">
    <property type="entry name" value="NADP-dependent oxidoreductase domain"/>
    <property type="match status" value="1"/>
</dbReference>
<name>A0A2T3AIH4_9PEZI</name>
<sequence>MSQRSNSSTPSAGGSLVLNTASPVAIPQLGLGTYLSPPERTLASCLAALQTAGYRHIDTAQYYANEREVGQALAQSGLPRDQVFVTTKILTPGGSVDETYAACLESVQRIGGGHVDLFLIHSPSPGVDKCRDVWRALERLHDEGKAKAIGVSNFGIQQIEALKGAGKVWPPHVNQIELHPWLQQKEIVRYCHDKGIVIEAYCPIARNQKADNKQLLSIADKYGVTPNQVLIRWSLQKGWVCLPKSDSPDRIKLNADVYGFSLDDKDMDLLNSLDEGPKGALVMAVNNS</sequence>
<evidence type="ECO:0000259" key="6">
    <source>
        <dbReference type="Pfam" id="PF00248"/>
    </source>
</evidence>
<dbReference type="Pfam" id="PF00248">
    <property type="entry name" value="Aldo_ket_red"/>
    <property type="match status" value="1"/>
</dbReference>
<feature type="site" description="Lowers pKa of active site Tyr" evidence="5">
    <location>
        <position position="88"/>
    </location>
</feature>
<gene>
    <name evidence="7" type="ORF">BD289DRAFT_361369</name>
</gene>
<dbReference type="PANTHER" id="PTHR43827">
    <property type="entry name" value="2,5-DIKETO-D-GLUCONIC ACID REDUCTASE"/>
    <property type="match status" value="1"/>
</dbReference>
<dbReference type="Proteomes" id="UP000241462">
    <property type="component" value="Unassembled WGS sequence"/>
</dbReference>
<dbReference type="GO" id="GO:0016491">
    <property type="term" value="F:oxidoreductase activity"/>
    <property type="evidence" value="ECO:0007669"/>
    <property type="project" value="UniProtKB-KW"/>
</dbReference>
<dbReference type="SUPFAM" id="SSF51430">
    <property type="entry name" value="NAD(P)-linked oxidoreductase"/>
    <property type="match status" value="1"/>
</dbReference>